<reference evidence="3" key="2">
    <citation type="submission" date="2017-02" db="UniProtKB">
        <authorList>
            <consortium name="WormBaseParasite"/>
        </authorList>
    </citation>
    <scope>IDENTIFICATION</scope>
</reference>
<evidence type="ECO:0000313" key="3">
    <source>
        <dbReference type="WBParaSite" id="ACAC_0000204301-mRNA-1"/>
    </source>
</evidence>
<keyword evidence="1" id="KW-0472">Membrane</keyword>
<keyword evidence="1" id="KW-1133">Transmembrane helix</keyword>
<name>A0A0K0CX09_ANGCA</name>
<feature type="transmembrane region" description="Helical" evidence="1">
    <location>
        <begin position="238"/>
        <end position="258"/>
    </location>
</feature>
<proteinExistence type="predicted"/>
<organism evidence="2 3">
    <name type="scientific">Angiostrongylus cantonensis</name>
    <name type="common">Rat lungworm</name>
    <dbReference type="NCBI Taxonomy" id="6313"/>
    <lineage>
        <taxon>Eukaryota</taxon>
        <taxon>Metazoa</taxon>
        <taxon>Ecdysozoa</taxon>
        <taxon>Nematoda</taxon>
        <taxon>Chromadorea</taxon>
        <taxon>Rhabditida</taxon>
        <taxon>Rhabditina</taxon>
        <taxon>Rhabditomorpha</taxon>
        <taxon>Strongyloidea</taxon>
        <taxon>Metastrongylidae</taxon>
        <taxon>Angiostrongylus</taxon>
    </lineage>
</organism>
<dbReference type="AlphaFoldDB" id="A0A0K0CX09"/>
<sequence>MIPGRKCSLEHGRVEESTASALSSTRVWLWASVHSNNQQPESEVDMMIEEEDTVFDSIDEEYDRLVEHHVCAMKAASSKVTERSLSPETLKLIRLYKFVRATANREPTSELAKQCRQTLKEDHKERTVVVIVEDADNESIRKAHRSFANYKTKMRALPPPNGTLLASRKAMGKTIYEYNSDLFDSHVHFLSNEIKESGYVVPPALPSEIQHAILSVKNQAAPGSDRISSEHLKNLPPVLVNTLVWFFTLYLIFGCLAYRTASLVLDH</sequence>
<dbReference type="WBParaSite" id="ACAC_0000204301-mRNA-1">
    <property type="protein sequence ID" value="ACAC_0000204301-mRNA-1"/>
    <property type="gene ID" value="ACAC_0000204301"/>
</dbReference>
<reference evidence="2" key="1">
    <citation type="submission" date="2012-09" db="EMBL/GenBank/DDBJ databases">
        <authorList>
            <person name="Martin A.A."/>
        </authorList>
    </citation>
    <scope>NUCLEOTIDE SEQUENCE</scope>
</reference>
<dbReference type="Proteomes" id="UP000035642">
    <property type="component" value="Unassembled WGS sequence"/>
</dbReference>
<evidence type="ECO:0000256" key="1">
    <source>
        <dbReference type="SAM" id="Phobius"/>
    </source>
</evidence>
<keyword evidence="2" id="KW-1185">Reference proteome</keyword>
<evidence type="ECO:0000313" key="2">
    <source>
        <dbReference type="Proteomes" id="UP000035642"/>
    </source>
</evidence>
<keyword evidence="1" id="KW-0812">Transmembrane</keyword>
<protein>
    <submittedName>
        <fullName evidence="3">Longin domain-containing protein</fullName>
    </submittedName>
</protein>
<accession>A0A0K0CX09</accession>